<dbReference type="AlphaFoldDB" id="A0A4Y3WUJ2"/>
<keyword evidence="3" id="KW-1185">Reference proteome</keyword>
<dbReference type="OrthoDB" id="4746612at2"/>
<evidence type="ECO:0008006" key="4">
    <source>
        <dbReference type="Google" id="ProtNLM"/>
    </source>
</evidence>
<evidence type="ECO:0000256" key="1">
    <source>
        <dbReference type="SAM" id="MobiDB-lite"/>
    </source>
</evidence>
<organism evidence="2 3">
    <name type="scientific">Pseudonocardia hydrocarbonoxydans</name>
    <dbReference type="NCBI Taxonomy" id="76726"/>
    <lineage>
        <taxon>Bacteria</taxon>
        <taxon>Bacillati</taxon>
        <taxon>Actinomycetota</taxon>
        <taxon>Actinomycetes</taxon>
        <taxon>Pseudonocardiales</taxon>
        <taxon>Pseudonocardiaceae</taxon>
        <taxon>Pseudonocardia</taxon>
    </lineage>
</organism>
<dbReference type="Proteomes" id="UP000320338">
    <property type="component" value="Unassembled WGS sequence"/>
</dbReference>
<gene>
    <name evidence="2" type="ORF">PHY01_44910</name>
</gene>
<name>A0A4Y3WUJ2_9PSEU</name>
<dbReference type="RefSeq" id="WP_141281469.1">
    <property type="nucleotide sequence ID" value="NZ_BAAARZ010000063.1"/>
</dbReference>
<evidence type="ECO:0000313" key="2">
    <source>
        <dbReference type="EMBL" id="GEC22208.1"/>
    </source>
</evidence>
<accession>A0A4Y3WUJ2</accession>
<comment type="caution">
    <text evidence="2">The sequence shown here is derived from an EMBL/GenBank/DDBJ whole genome shotgun (WGS) entry which is preliminary data.</text>
</comment>
<proteinExistence type="predicted"/>
<protein>
    <recommendedName>
        <fullName evidence="4">Terminase small subunit</fullName>
    </recommendedName>
</protein>
<sequence length="142" mass="15674">MTTDTLTDAKRDASAPDDLGKSGIELWNSITDDYELRRDELEVLHAACRIRDQIDKLTEGIAGQPLTVLGSQKNLVIHPLISERRYQEQALAGLLGKIKFHDSVETVTTTVITDGPMSRSESGRKAARARWDRAKGLTNGDV</sequence>
<evidence type="ECO:0000313" key="3">
    <source>
        <dbReference type="Proteomes" id="UP000320338"/>
    </source>
</evidence>
<feature type="region of interest" description="Disordered" evidence="1">
    <location>
        <begin position="115"/>
        <end position="142"/>
    </location>
</feature>
<dbReference type="EMBL" id="BJNG01000040">
    <property type="protein sequence ID" value="GEC22208.1"/>
    <property type="molecule type" value="Genomic_DNA"/>
</dbReference>
<reference evidence="2 3" key="1">
    <citation type="submission" date="2019-06" db="EMBL/GenBank/DDBJ databases">
        <title>Whole genome shotgun sequence of Pseudonocardia hydrocarbonoxydans NBRC 14498.</title>
        <authorList>
            <person name="Hosoyama A."/>
            <person name="Uohara A."/>
            <person name="Ohji S."/>
            <person name="Ichikawa N."/>
        </authorList>
    </citation>
    <scope>NUCLEOTIDE SEQUENCE [LARGE SCALE GENOMIC DNA]</scope>
    <source>
        <strain evidence="2 3">NBRC 14498</strain>
    </source>
</reference>
<feature type="compositionally biased region" description="Basic and acidic residues" evidence="1">
    <location>
        <begin position="121"/>
        <end position="135"/>
    </location>
</feature>